<evidence type="ECO:0000256" key="3">
    <source>
        <dbReference type="ARBA" id="ARBA00022748"/>
    </source>
</evidence>
<dbReference type="InterPro" id="IPR013766">
    <property type="entry name" value="Thioredoxin_domain"/>
</dbReference>
<dbReference type="InterPro" id="IPR017937">
    <property type="entry name" value="Thioredoxin_CS"/>
</dbReference>
<organism evidence="7 8">
    <name type="scientific">Aliidiomarina taiwanensis</name>
    <dbReference type="NCBI Taxonomy" id="946228"/>
    <lineage>
        <taxon>Bacteria</taxon>
        <taxon>Pseudomonadati</taxon>
        <taxon>Pseudomonadota</taxon>
        <taxon>Gammaproteobacteria</taxon>
        <taxon>Alteromonadales</taxon>
        <taxon>Idiomarinaceae</taxon>
        <taxon>Aliidiomarina</taxon>
    </lineage>
</organism>
<keyword evidence="3" id="KW-0201">Cytochrome c-type biogenesis</keyword>
<dbReference type="GO" id="GO:0015036">
    <property type="term" value="F:disulfide oxidoreductase activity"/>
    <property type="evidence" value="ECO:0007669"/>
    <property type="project" value="InterPro"/>
</dbReference>
<comment type="subcellular location">
    <subcellularLocation>
        <location evidence="1">Cell inner membrane</location>
        <topology evidence="1">Single-pass membrane protein</topology>
        <orientation evidence="1">Periplasmic side</orientation>
    </subcellularLocation>
</comment>
<dbReference type="PROSITE" id="PS00194">
    <property type="entry name" value="THIOREDOXIN_1"/>
    <property type="match status" value="1"/>
</dbReference>
<sequence>MNSKLRLMLFLSPLLLFVVLGGFLVGGLFSDPTKLDSALVGKPVPNFELPDLYNPDRSHTQSIVGGKPMLINVWATWCPTCYQEHSFLNQLLAEEDIYIIGLNYKDDSRAAAVNWLQQLGDPYQINLFDQSGLLTLDLGVYGAPETFVVDAQGIIRYRHVGDLNERVWHETVGPIYYSLFEQ</sequence>
<evidence type="ECO:0000256" key="1">
    <source>
        <dbReference type="ARBA" id="ARBA00004383"/>
    </source>
</evidence>
<dbReference type="GO" id="GO:0005886">
    <property type="term" value="C:plasma membrane"/>
    <property type="evidence" value="ECO:0007669"/>
    <property type="project" value="UniProtKB-SubCell"/>
</dbReference>
<dbReference type="Proteomes" id="UP000286976">
    <property type="component" value="Unassembled WGS sequence"/>
</dbReference>
<dbReference type="SUPFAM" id="SSF52833">
    <property type="entry name" value="Thioredoxin-like"/>
    <property type="match status" value="1"/>
</dbReference>
<dbReference type="RefSeq" id="WP_126757276.1">
    <property type="nucleotide sequence ID" value="NZ_PIPQ01000002.1"/>
</dbReference>
<dbReference type="Pfam" id="PF08534">
    <property type="entry name" value="Redoxin"/>
    <property type="match status" value="1"/>
</dbReference>
<dbReference type="InterPro" id="IPR050553">
    <property type="entry name" value="Thioredoxin_ResA/DsbE_sf"/>
</dbReference>
<dbReference type="InterPro" id="IPR013740">
    <property type="entry name" value="Redoxin"/>
</dbReference>
<evidence type="ECO:0000256" key="5">
    <source>
        <dbReference type="ARBA" id="ARBA00023284"/>
    </source>
</evidence>
<proteinExistence type="inferred from homology"/>
<dbReference type="InterPro" id="IPR036249">
    <property type="entry name" value="Thioredoxin-like_sf"/>
</dbReference>
<keyword evidence="8" id="KW-1185">Reference proteome</keyword>
<dbReference type="PROSITE" id="PS51352">
    <property type="entry name" value="THIOREDOXIN_2"/>
    <property type="match status" value="1"/>
</dbReference>
<reference evidence="7 8" key="1">
    <citation type="journal article" date="2011" name="Front. Microbiol.">
        <title>Genomic signatures of strain selection and enhancement in Bacillus atrophaeus var. globigii, a historical biowarfare simulant.</title>
        <authorList>
            <person name="Gibbons H.S."/>
            <person name="Broomall S.M."/>
            <person name="McNew L.A."/>
            <person name="Daligault H."/>
            <person name="Chapman C."/>
            <person name="Bruce D."/>
            <person name="Karavis M."/>
            <person name="Krepps M."/>
            <person name="McGregor P.A."/>
            <person name="Hong C."/>
            <person name="Park K.H."/>
            <person name="Akmal A."/>
            <person name="Feldman A."/>
            <person name="Lin J.S."/>
            <person name="Chang W.E."/>
            <person name="Higgs B.W."/>
            <person name="Demirev P."/>
            <person name="Lindquist J."/>
            <person name="Liem A."/>
            <person name="Fochler E."/>
            <person name="Read T.D."/>
            <person name="Tapia R."/>
            <person name="Johnson S."/>
            <person name="Bishop-Lilly K.A."/>
            <person name="Detter C."/>
            <person name="Han C."/>
            <person name="Sozhamannan S."/>
            <person name="Rosenzweig C.N."/>
            <person name="Skowronski E.W."/>
        </authorList>
    </citation>
    <scope>NUCLEOTIDE SEQUENCE [LARGE SCALE GENOMIC DNA]</scope>
    <source>
        <strain evidence="7 8">AIT1</strain>
    </source>
</reference>
<dbReference type="PANTHER" id="PTHR42852:SF6">
    <property type="entry name" value="THIOL:DISULFIDE INTERCHANGE PROTEIN DSBE"/>
    <property type="match status" value="1"/>
</dbReference>
<dbReference type="AlphaFoldDB" id="A0A432X899"/>
<dbReference type="NCBIfam" id="TIGR00385">
    <property type="entry name" value="dsbE"/>
    <property type="match status" value="1"/>
</dbReference>
<dbReference type="PANTHER" id="PTHR42852">
    <property type="entry name" value="THIOL:DISULFIDE INTERCHANGE PROTEIN DSBE"/>
    <property type="match status" value="1"/>
</dbReference>
<dbReference type="InterPro" id="IPR004799">
    <property type="entry name" value="Periplasmic_diS_OxRdtase_DsbE"/>
</dbReference>
<dbReference type="GO" id="GO:0017004">
    <property type="term" value="P:cytochrome complex assembly"/>
    <property type="evidence" value="ECO:0007669"/>
    <property type="project" value="UniProtKB-KW"/>
</dbReference>
<evidence type="ECO:0000313" key="8">
    <source>
        <dbReference type="Proteomes" id="UP000286976"/>
    </source>
</evidence>
<comment type="caution">
    <text evidence="7">The sequence shown here is derived from an EMBL/GenBank/DDBJ whole genome shotgun (WGS) entry which is preliminary data.</text>
</comment>
<comment type="similarity">
    <text evidence="2">Belongs to the thioredoxin family. DsbE subfamily.</text>
</comment>
<keyword evidence="4" id="KW-1015">Disulfide bond</keyword>
<accession>A0A432X899</accession>
<evidence type="ECO:0000259" key="6">
    <source>
        <dbReference type="PROSITE" id="PS51352"/>
    </source>
</evidence>
<keyword evidence="5" id="KW-0676">Redox-active center</keyword>
<dbReference type="EMBL" id="PIPQ01000002">
    <property type="protein sequence ID" value="RUO43062.1"/>
    <property type="molecule type" value="Genomic_DNA"/>
</dbReference>
<dbReference type="CDD" id="cd03010">
    <property type="entry name" value="TlpA_like_DsbE"/>
    <property type="match status" value="1"/>
</dbReference>
<dbReference type="Gene3D" id="3.40.30.10">
    <property type="entry name" value="Glutaredoxin"/>
    <property type="match status" value="1"/>
</dbReference>
<evidence type="ECO:0000256" key="2">
    <source>
        <dbReference type="ARBA" id="ARBA00007758"/>
    </source>
</evidence>
<dbReference type="OrthoDB" id="9799347at2"/>
<evidence type="ECO:0000313" key="7">
    <source>
        <dbReference type="EMBL" id="RUO43062.1"/>
    </source>
</evidence>
<protein>
    <submittedName>
        <fullName evidence="7">DsbE family thiol:disulfide interchange protein</fullName>
    </submittedName>
</protein>
<name>A0A432X899_9GAMM</name>
<feature type="domain" description="Thioredoxin" evidence="6">
    <location>
        <begin position="38"/>
        <end position="177"/>
    </location>
</feature>
<gene>
    <name evidence="7" type="ORF">CWE15_06585</name>
</gene>
<evidence type="ECO:0000256" key="4">
    <source>
        <dbReference type="ARBA" id="ARBA00023157"/>
    </source>
</evidence>
<dbReference type="GO" id="GO:0030288">
    <property type="term" value="C:outer membrane-bounded periplasmic space"/>
    <property type="evidence" value="ECO:0007669"/>
    <property type="project" value="InterPro"/>
</dbReference>